<accession>A0A2G8JSM5</accession>
<dbReference type="PROSITE" id="PS00107">
    <property type="entry name" value="PROTEIN_KINASE_ATP"/>
    <property type="match status" value="1"/>
</dbReference>
<dbReference type="FunFam" id="1.10.510.10:FF:000262">
    <property type="entry name" value="Serine/threonine-protein kinase Nek8"/>
    <property type="match status" value="1"/>
</dbReference>
<dbReference type="GO" id="GO:0004674">
    <property type="term" value="F:protein serine/threonine kinase activity"/>
    <property type="evidence" value="ECO:0007669"/>
    <property type="project" value="UniProtKB-KW"/>
</dbReference>
<keyword evidence="11 16" id="KW-0547">Nucleotide-binding</keyword>
<dbReference type="InterPro" id="IPR011009">
    <property type="entry name" value="Kinase-like_dom_sf"/>
</dbReference>
<dbReference type="PRINTS" id="PR00633">
    <property type="entry name" value="RCCNDNSATION"/>
</dbReference>
<keyword evidence="20" id="KW-1185">Reference proteome</keyword>
<name>A0A2G8JSM5_STIJA</name>
<evidence type="ECO:0000256" key="1">
    <source>
        <dbReference type="ARBA" id="ARBA00001946"/>
    </source>
</evidence>
<protein>
    <recommendedName>
        <fullName evidence="4">non-specific serine/threonine protein kinase</fullName>
        <ecNumber evidence="4">2.7.11.1</ecNumber>
    </recommendedName>
</protein>
<dbReference type="CDD" id="cd08215">
    <property type="entry name" value="STKc_Nek"/>
    <property type="match status" value="1"/>
</dbReference>
<evidence type="ECO:0000256" key="2">
    <source>
        <dbReference type="ARBA" id="ARBA00004496"/>
    </source>
</evidence>
<feature type="domain" description="Protein kinase" evidence="18">
    <location>
        <begin position="277"/>
        <end position="534"/>
    </location>
</feature>
<dbReference type="Pfam" id="PF00069">
    <property type="entry name" value="Pkinase"/>
    <property type="match status" value="1"/>
</dbReference>
<evidence type="ECO:0000256" key="6">
    <source>
        <dbReference type="ARBA" id="ARBA00022527"/>
    </source>
</evidence>
<dbReference type="InterPro" id="IPR000719">
    <property type="entry name" value="Prot_kinase_dom"/>
</dbReference>
<dbReference type="AlphaFoldDB" id="A0A2G8JSM5"/>
<dbReference type="PROSITE" id="PS50012">
    <property type="entry name" value="RCC1_3"/>
    <property type="match status" value="4"/>
</dbReference>
<dbReference type="OrthoDB" id="248923at2759"/>
<proteinExistence type="inferred from homology"/>
<feature type="repeat" description="RCC1" evidence="15">
    <location>
        <begin position="749"/>
        <end position="792"/>
    </location>
</feature>
<dbReference type="InterPro" id="IPR008271">
    <property type="entry name" value="Ser/Thr_kinase_AS"/>
</dbReference>
<keyword evidence="12" id="KW-0418">Kinase</keyword>
<evidence type="ECO:0000256" key="13">
    <source>
        <dbReference type="ARBA" id="ARBA00022840"/>
    </source>
</evidence>
<comment type="similarity">
    <text evidence="3">Belongs to the protein kinase superfamily. NEK Ser/Thr protein kinase family. NIMA subfamily.</text>
</comment>
<feature type="repeat" description="RCC1" evidence="15">
    <location>
        <begin position="630"/>
        <end position="680"/>
    </location>
</feature>
<evidence type="ECO:0000256" key="7">
    <source>
        <dbReference type="ARBA" id="ARBA00022553"/>
    </source>
</evidence>
<evidence type="ECO:0000256" key="12">
    <source>
        <dbReference type="ARBA" id="ARBA00022777"/>
    </source>
</evidence>
<evidence type="ECO:0000256" key="17">
    <source>
        <dbReference type="SAM" id="MobiDB-lite"/>
    </source>
</evidence>
<dbReference type="InterPro" id="IPR017441">
    <property type="entry name" value="Protein_kinase_ATP_BS"/>
</dbReference>
<comment type="subcellular location">
    <subcellularLocation>
        <location evidence="2">Cytoplasm</location>
    </subcellularLocation>
</comment>
<dbReference type="Gene3D" id="1.10.510.10">
    <property type="entry name" value="Transferase(Phosphotransferase) domain 1"/>
    <property type="match status" value="1"/>
</dbReference>
<dbReference type="PANTHER" id="PTHR44535">
    <property type="entry name" value="PROTEIN CBG16200"/>
    <property type="match status" value="1"/>
</dbReference>
<dbReference type="InterPro" id="IPR058923">
    <property type="entry name" value="RCC1-like_dom"/>
</dbReference>
<dbReference type="InterPro" id="IPR000408">
    <property type="entry name" value="Reg_chr_condens"/>
</dbReference>
<feature type="binding site" evidence="16">
    <location>
        <position position="306"/>
    </location>
    <ligand>
        <name>ATP</name>
        <dbReference type="ChEBI" id="CHEBI:30616"/>
    </ligand>
</feature>
<sequence length="792" mass="87348">MSAKGDSKNSTKRHNNVKKEPFDPGGKTGSVNDTTHAPSVERSHSQFSEQHEKVRDTVTRSQSVNSLGKETQSYEIAWTGTPDISITESPNNIPLDKPRRLVLYSSKIKNNTLLMSAALPGVRTVQYKYEGGPTGLEVILKLTKHALAGTKVESIAIIPHTKPGNILLCNNGEKKEVLTAHNVKDQQAIQKFFQSLVEMCMDSQLPTARLDFLACSALRSSDIESLAAALKTIILLIINIALREVEKESNASSIGGLYFSVEKLKSWSPRPQSLAGFERIRTVGKGAYGAAVLYRKKDDDSLVILKEINMHDLNANERQMALNEIRVLSMLDHPNIISYYDSFEEDGTLMIEMEYADGGTLAEYLSSSQGKREIEEQEILALFQQMVAGIRHIHEHKILHRDLKTANIFLTKDGIVKIGDFGISKVLSSKNPGANTVLGTPYYISPEICEGKPYNEKSDIWSLGCILYEMACLQKTFEGTNLPALVNKIMKGHFTPVKGNYTQEFKLLVQDMLQREPEYRPSANELLFARLPVMVERYMDPTTDMEEDLNNSKDSTSRKEKMRVACGDAFSVFGSDNGIVMTCGDGSSGCLGHGDWSSASRPRLIESLLSADVTALACGASHVVAVGSDGEIFAWGKNDHGQLGLGDDESEEEYELTIPEPVFIQDVKCGIDGTMFLTDVGMLLACGNNEDNKLGLNNRQGFLMAMKNMFSKTEVEGRNVPTIIKPMATFRVLDMVLGPHHSAVVVESGLVYTFGRNSEGQLGMNNTKPKENPSQVRAMSDKIVHVSYIPSV</sequence>
<keyword evidence="13 16" id="KW-0067">ATP-binding</keyword>
<dbReference type="SMART" id="SM00220">
    <property type="entry name" value="S_TKc"/>
    <property type="match status" value="1"/>
</dbReference>
<evidence type="ECO:0000256" key="10">
    <source>
        <dbReference type="ARBA" id="ARBA00022737"/>
    </source>
</evidence>
<reference evidence="19 20" key="1">
    <citation type="journal article" date="2017" name="PLoS Biol.">
        <title>The sea cucumber genome provides insights into morphological evolution and visceral regeneration.</title>
        <authorList>
            <person name="Zhang X."/>
            <person name="Sun L."/>
            <person name="Yuan J."/>
            <person name="Sun Y."/>
            <person name="Gao Y."/>
            <person name="Zhang L."/>
            <person name="Li S."/>
            <person name="Dai H."/>
            <person name="Hamel J.F."/>
            <person name="Liu C."/>
            <person name="Yu Y."/>
            <person name="Liu S."/>
            <person name="Lin W."/>
            <person name="Guo K."/>
            <person name="Jin S."/>
            <person name="Xu P."/>
            <person name="Storey K.B."/>
            <person name="Huan P."/>
            <person name="Zhang T."/>
            <person name="Zhou Y."/>
            <person name="Zhang J."/>
            <person name="Lin C."/>
            <person name="Li X."/>
            <person name="Xing L."/>
            <person name="Huo D."/>
            <person name="Sun M."/>
            <person name="Wang L."/>
            <person name="Mercier A."/>
            <person name="Li F."/>
            <person name="Yang H."/>
            <person name="Xiang J."/>
        </authorList>
    </citation>
    <scope>NUCLEOTIDE SEQUENCE [LARGE SCALE GENOMIC DNA]</scope>
    <source>
        <strain evidence="19">Shaxun</strain>
        <tissue evidence="19">Muscle</tissue>
    </source>
</reference>
<dbReference type="Gene3D" id="3.30.200.20">
    <property type="entry name" value="Phosphorylase Kinase, domain 1"/>
    <property type="match status" value="1"/>
</dbReference>
<comment type="caution">
    <text evidence="19">The sequence shown here is derived from an EMBL/GenBank/DDBJ whole genome shotgun (WGS) entry which is preliminary data.</text>
</comment>
<evidence type="ECO:0000256" key="9">
    <source>
        <dbReference type="ARBA" id="ARBA00022723"/>
    </source>
</evidence>
<evidence type="ECO:0000256" key="15">
    <source>
        <dbReference type="PROSITE-ProRule" id="PRU00235"/>
    </source>
</evidence>
<evidence type="ECO:0000256" key="8">
    <source>
        <dbReference type="ARBA" id="ARBA00022679"/>
    </source>
</evidence>
<dbReference type="GO" id="GO:0046872">
    <property type="term" value="F:metal ion binding"/>
    <property type="evidence" value="ECO:0007669"/>
    <property type="project" value="UniProtKB-KW"/>
</dbReference>
<dbReference type="EC" id="2.7.11.1" evidence="4"/>
<comment type="cofactor">
    <cofactor evidence="1">
        <name>Mg(2+)</name>
        <dbReference type="ChEBI" id="CHEBI:18420"/>
    </cofactor>
</comment>
<dbReference type="SUPFAM" id="SSF50985">
    <property type="entry name" value="RCC1/BLIP-II"/>
    <property type="match status" value="1"/>
</dbReference>
<feature type="region of interest" description="Disordered" evidence="17">
    <location>
        <begin position="1"/>
        <end position="66"/>
    </location>
</feature>
<dbReference type="InterPro" id="IPR009091">
    <property type="entry name" value="RCC1/BLIP-II"/>
</dbReference>
<dbReference type="Gene3D" id="2.130.10.30">
    <property type="entry name" value="Regulator of chromosome condensation 1/beta-lactamase-inhibitor protein II"/>
    <property type="match status" value="1"/>
</dbReference>
<dbReference type="Proteomes" id="UP000230750">
    <property type="component" value="Unassembled WGS sequence"/>
</dbReference>
<gene>
    <name evidence="19" type="ORF">BSL78_24396</name>
</gene>
<feature type="repeat" description="RCC1" evidence="15">
    <location>
        <begin position="578"/>
        <end position="629"/>
    </location>
</feature>
<dbReference type="EMBL" id="MRZV01001316">
    <property type="protein sequence ID" value="PIK38764.1"/>
    <property type="molecule type" value="Genomic_DNA"/>
</dbReference>
<keyword evidence="5" id="KW-0963">Cytoplasm</keyword>
<dbReference type="GO" id="GO:0005737">
    <property type="term" value="C:cytoplasm"/>
    <property type="evidence" value="ECO:0007669"/>
    <property type="project" value="UniProtKB-SubCell"/>
</dbReference>
<evidence type="ECO:0000259" key="18">
    <source>
        <dbReference type="PROSITE" id="PS50011"/>
    </source>
</evidence>
<keyword evidence="10" id="KW-0677">Repeat</keyword>
<evidence type="ECO:0000256" key="3">
    <source>
        <dbReference type="ARBA" id="ARBA00010886"/>
    </source>
</evidence>
<dbReference type="GO" id="GO:0005524">
    <property type="term" value="F:ATP binding"/>
    <property type="evidence" value="ECO:0007669"/>
    <property type="project" value="UniProtKB-UniRule"/>
</dbReference>
<keyword evidence="7" id="KW-0597">Phosphoprotein</keyword>
<dbReference type="FunFam" id="3.30.200.20:FF:000097">
    <property type="entry name" value="Probable serine/threonine-protein kinase nek1"/>
    <property type="match status" value="1"/>
</dbReference>
<evidence type="ECO:0000313" key="19">
    <source>
        <dbReference type="EMBL" id="PIK38764.1"/>
    </source>
</evidence>
<keyword evidence="14" id="KW-0460">Magnesium</keyword>
<dbReference type="Pfam" id="PF25390">
    <property type="entry name" value="WD40_RLD"/>
    <property type="match status" value="1"/>
</dbReference>
<dbReference type="InterPro" id="IPR051997">
    <property type="entry name" value="STK_NEK"/>
</dbReference>
<evidence type="ECO:0000256" key="16">
    <source>
        <dbReference type="PROSITE-ProRule" id="PRU10141"/>
    </source>
</evidence>
<evidence type="ECO:0000256" key="4">
    <source>
        <dbReference type="ARBA" id="ARBA00012513"/>
    </source>
</evidence>
<dbReference type="PROSITE" id="PS00108">
    <property type="entry name" value="PROTEIN_KINASE_ST"/>
    <property type="match status" value="1"/>
</dbReference>
<keyword evidence="9" id="KW-0479">Metal-binding</keyword>
<dbReference type="PANTHER" id="PTHR44535:SF5">
    <property type="entry name" value="PROTEIN KINASE DOMAIN-CONTAINING PROTEIN"/>
    <property type="match status" value="1"/>
</dbReference>
<dbReference type="SUPFAM" id="SSF56112">
    <property type="entry name" value="Protein kinase-like (PK-like)"/>
    <property type="match status" value="1"/>
</dbReference>
<keyword evidence="6" id="KW-0723">Serine/threonine-protein kinase</keyword>
<dbReference type="STRING" id="307972.A0A2G8JSM5"/>
<organism evidence="19 20">
    <name type="scientific">Stichopus japonicus</name>
    <name type="common">Sea cucumber</name>
    <dbReference type="NCBI Taxonomy" id="307972"/>
    <lineage>
        <taxon>Eukaryota</taxon>
        <taxon>Metazoa</taxon>
        <taxon>Echinodermata</taxon>
        <taxon>Eleutherozoa</taxon>
        <taxon>Echinozoa</taxon>
        <taxon>Holothuroidea</taxon>
        <taxon>Aspidochirotacea</taxon>
        <taxon>Aspidochirotida</taxon>
        <taxon>Stichopodidae</taxon>
        <taxon>Apostichopus</taxon>
    </lineage>
</organism>
<evidence type="ECO:0000256" key="5">
    <source>
        <dbReference type="ARBA" id="ARBA00022490"/>
    </source>
</evidence>
<dbReference type="PROSITE" id="PS50011">
    <property type="entry name" value="PROTEIN_KINASE_DOM"/>
    <property type="match status" value="1"/>
</dbReference>
<feature type="repeat" description="RCC1" evidence="15">
    <location>
        <begin position="681"/>
        <end position="748"/>
    </location>
</feature>
<evidence type="ECO:0000313" key="20">
    <source>
        <dbReference type="Proteomes" id="UP000230750"/>
    </source>
</evidence>
<feature type="compositionally biased region" description="Basic and acidic residues" evidence="17">
    <location>
        <begin position="39"/>
        <end position="58"/>
    </location>
</feature>
<evidence type="ECO:0000256" key="14">
    <source>
        <dbReference type="ARBA" id="ARBA00022842"/>
    </source>
</evidence>
<evidence type="ECO:0000256" key="11">
    <source>
        <dbReference type="ARBA" id="ARBA00022741"/>
    </source>
</evidence>
<keyword evidence="8" id="KW-0808">Transferase</keyword>